<accession>A0ABN3B8X7</accession>
<keyword evidence="2" id="KW-1133">Transmembrane helix</keyword>
<evidence type="ECO:0000313" key="4">
    <source>
        <dbReference type="Proteomes" id="UP001501084"/>
    </source>
</evidence>
<feature type="transmembrane region" description="Helical" evidence="2">
    <location>
        <begin position="59"/>
        <end position="79"/>
    </location>
</feature>
<dbReference type="EMBL" id="BAAAOP010000010">
    <property type="protein sequence ID" value="GAA2189259.1"/>
    <property type="molecule type" value="Genomic_DNA"/>
</dbReference>
<keyword evidence="2" id="KW-0472">Membrane</keyword>
<feature type="transmembrane region" description="Helical" evidence="2">
    <location>
        <begin position="166"/>
        <end position="187"/>
    </location>
</feature>
<feature type="compositionally biased region" description="Low complexity" evidence="1">
    <location>
        <begin position="207"/>
        <end position="229"/>
    </location>
</feature>
<proteinExistence type="predicted"/>
<reference evidence="3 4" key="1">
    <citation type="journal article" date="2019" name="Int. J. Syst. Evol. Microbiol.">
        <title>The Global Catalogue of Microorganisms (GCM) 10K type strain sequencing project: providing services to taxonomists for standard genome sequencing and annotation.</title>
        <authorList>
            <consortium name="The Broad Institute Genomics Platform"/>
            <consortium name="The Broad Institute Genome Sequencing Center for Infectious Disease"/>
            <person name="Wu L."/>
            <person name="Ma J."/>
        </authorList>
    </citation>
    <scope>NUCLEOTIDE SEQUENCE [LARGE SCALE GENOMIC DNA]</scope>
    <source>
        <strain evidence="3 4">JCM 14919</strain>
    </source>
</reference>
<keyword evidence="2" id="KW-0812">Transmembrane</keyword>
<dbReference type="RefSeq" id="WP_346058332.1">
    <property type="nucleotide sequence ID" value="NZ_BAAAOP010000010.1"/>
</dbReference>
<evidence type="ECO:0008006" key="5">
    <source>
        <dbReference type="Google" id="ProtNLM"/>
    </source>
</evidence>
<dbReference type="Gene3D" id="1.20.1740.10">
    <property type="entry name" value="Amino acid/polyamine transporter I"/>
    <property type="match status" value="1"/>
</dbReference>
<gene>
    <name evidence="3" type="ORF">GCM10009786_21670</name>
</gene>
<evidence type="ECO:0000256" key="2">
    <source>
        <dbReference type="SAM" id="Phobius"/>
    </source>
</evidence>
<organism evidence="3 4">
    <name type="scientific">Leucobacter alluvii</name>
    <dbReference type="NCBI Taxonomy" id="340321"/>
    <lineage>
        <taxon>Bacteria</taxon>
        <taxon>Bacillati</taxon>
        <taxon>Actinomycetota</taxon>
        <taxon>Actinomycetes</taxon>
        <taxon>Micrococcales</taxon>
        <taxon>Microbacteriaceae</taxon>
        <taxon>Leucobacter</taxon>
    </lineage>
</organism>
<protein>
    <recommendedName>
        <fullName evidence="5">Amino acid permease-like protein</fullName>
    </recommendedName>
</protein>
<keyword evidence="4" id="KW-1185">Reference proteome</keyword>
<feature type="transmembrane region" description="Helical" evidence="2">
    <location>
        <begin position="100"/>
        <end position="127"/>
    </location>
</feature>
<feature type="transmembrane region" description="Helical" evidence="2">
    <location>
        <begin position="28"/>
        <end position="53"/>
    </location>
</feature>
<evidence type="ECO:0000313" key="3">
    <source>
        <dbReference type="EMBL" id="GAA2189259.1"/>
    </source>
</evidence>
<sequence>MSPDLHPSPTHDVGDGTLAKGKLGTLDIVFFVVSAAAPLTVAVSSAPLAFLVGGIGAPGAMLASGVVLILFAIGFTAVSRYVRNTGAFYAYAAAGLGKPIGVGVAFITIVSYAFLCICFYALLGFFAQLTFAHLLGLDLHWGVWSIASVLAVGVLGYRRIDVGAKVLAVLLTAEIAILLVISLAAIMQNGANIGAATAASFDPGTCSSPRARVRSSSSASERFSGSKAP</sequence>
<evidence type="ECO:0000256" key="1">
    <source>
        <dbReference type="SAM" id="MobiDB-lite"/>
    </source>
</evidence>
<feature type="transmembrane region" description="Helical" evidence="2">
    <location>
        <begin position="139"/>
        <end position="157"/>
    </location>
</feature>
<name>A0ABN3B8X7_9MICO</name>
<dbReference type="Proteomes" id="UP001501084">
    <property type="component" value="Unassembled WGS sequence"/>
</dbReference>
<feature type="region of interest" description="Disordered" evidence="1">
    <location>
        <begin position="205"/>
        <end position="229"/>
    </location>
</feature>
<comment type="caution">
    <text evidence="3">The sequence shown here is derived from an EMBL/GenBank/DDBJ whole genome shotgun (WGS) entry which is preliminary data.</text>
</comment>